<evidence type="ECO:0000313" key="7">
    <source>
        <dbReference type="Proteomes" id="UP000002012"/>
    </source>
</evidence>
<dbReference type="Proteomes" id="UP000002012">
    <property type="component" value="Chromosome"/>
</dbReference>
<evidence type="ECO:0000259" key="4">
    <source>
        <dbReference type="PROSITE" id="PS50042"/>
    </source>
</evidence>
<dbReference type="RefSeq" id="WP_013011696.1">
    <property type="nucleotide sequence ID" value="NC_013943.1"/>
</dbReference>
<dbReference type="InParanoid" id="D4H3U3"/>
<dbReference type="AlphaFoldDB" id="D4H3U3"/>
<gene>
    <name evidence="6" type="ordered locus">Dacet_2434</name>
</gene>
<evidence type="ECO:0000256" key="3">
    <source>
        <dbReference type="ARBA" id="ARBA00023163"/>
    </source>
</evidence>
<dbReference type="PROSITE" id="PS50042">
    <property type="entry name" value="CNMP_BINDING_3"/>
    <property type="match status" value="1"/>
</dbReference>
<proteinExistence type="predicted"/>
<dbReference type="InterPro" id="IPR014710">
    <property type="entry name" value="RmlC-like_jellyroll"/>
</dbReference>
<protein>
    <submittedName>
        <fullName evidence="6">Transcriptional regulator, Crp/Fnr family</fullName>
    </submittedName>
</protein>
<dbReference type="PROSITE" id="PS51063">
    <property type="entry name" value="HTH_CRP_2"/>
    <property type="match status" value="1"/>
</dbReference>
<organism evidence="6 7">
    <name type="scientific">Denitrovibrio acetiphilus (strain DSM 12809 / NBRC 114555 / N2460)</name>
    <dbReference type="NCBI Taxonomy" id="522772"/>
    <lineage>
        <taxon>Bacteria</taxon>
        <taxon>Pseudomonadati</taxon>
        <taxon>Deferribacterota</taxon>
        <taxon>Deferribacteres</taxon>
        <taxon>Deferribacterales</taxon>
        <taxon>Geovibrionaceae</taxon>
        <taxon>Denitrovibrio</taxon>
    </lineage>
</organism>
<dbReference type="SUPFAM" id="SSF46785">
    <property type="entry name" value="Winged helix' DNA-binding domain"/>
    <property type="match status" value="1"/>
</dbReference>
<keyword evidence="2" id="KW-0238">DNA-binding</keyword>
<keyword evidence="7" id="KW-1185">Reference proteome</keyword>
<dbReference type="Pfam" id="PF00027">
    <property type="entry name" value="cNMP_binding"/>
    <property type="match status" value="1"/>
</dbReference>
<dbReference type="InterPro" id="IPR036388">
    <property type="entry name" value="WH-like_DNA-bd_sf"/>
</dbReference>
<feature type="domain" description="Cyclic nucleotide-binding" evidence="4">
    <location>
        <begin position="1"/>
        <end position="100"/>
    </location>
</feature>
<dbReference type="InterPro" id="IPR036390">
    <property type="entry name" value="WH_DNA-bd_sf"/>
</dbReference>
<dbReference type="CDD" id="cd00038">
    <property type="entry name" value="CAP_ED"/>
    <property type="match status" value="1"/>
</dbReference>
<dbReference type="Pfam" id="PF13545">
    <property type="entry name" value="HTH_Crp_2"/>
    <property type="match status" value="1"/>
</dbReference>
<dbReference type="PaxDb" id="522772-Dacet_2434"/>
<dbReference type="OrthoDB" id="190787at2"/>
<dbReference type="InterPro" id="IPR012318">
    <property type="entry name" value="HTH_CRP"/>
</dbReference>
<keyword evidence="3" id="KW-0804">Transcription</keyword>
<dbReference type="SUPFAM" id="SSF51206">
    <property type="entry name" value="cAMP-binding domain-like"/>
    <property type="match status" value="1"/>
</dbReference>
<dbReference type="HOGENOM" id="CLU_075053_4_0_0"/>
<evidence type="ECO:0000256" key="1">
    <source>
        <dbReference type="ARBA" id="ARBA00023015"/>
    </source>
</evidence>
<dbReference type="EMBL" id="CP001968">
    <property type="protein sequence ID" value="ADD69195.1"/>
    <property type="molecule type" value="Genomic_DNA"/>
</dbReference>
<dbReference type="SMART" id="SM00100">
    <property type="entry name" value="cNMP"/>
    <property type="match status" value="1"/>
</dbReference>
<dbReference type="eggNOG" id="COG0664">
    <property type="taxonomic scope" value="Bacteria"/>
</dbReference>
<dbReference type="Gene3D" id="2.60.120.10">
    <property type="entry name" value="Jelly Rolls"/>
    <property type="match status" value="1"/>
</dbReference>
<accession>D4H3U3</accession>
<name>D4H3U3_DENA2</name>
<dbReference type="STRING" id="522772.Dacet_2434"/>
<evidence type="ECO:0000259" key="5">
    <source>
        <dbReference type="PROSITE" id="PS51063"/>
    </source>
</evidence>
<dbReference type="GO" id="GO:0006355">
    <property type="term" value="P:regulation of DNA-templated transcription"/>
    <property type="evidence" value="ECO:0007669"/>
    <property type="project" value="InterPro"/>
</dbReference>
<dbReference type="InterPro" id="IPR000595">
    <property type="entry name" value="cNMP-bd_dom"/>
</dbReference>
<reference evidence="6 7" key="1">
    <citation type="journal article" date="2010" name="Stand. Genomic Sci.">
        <title>Complete genome sequence of Denitrovibrio acetiphilus type strain (N2460).</title>
        <authorList>
            <person name="Kiss H."/>
            <person name="Lang E."/>
            <person name="Lapidus A."/>
            <person name="Copeland A."/>
            <person name="Nolan M."/>
            <person name="Glavina Del Rio T."/>
            <person name="Chen F."/>
            <person name="Lucas S."/>
            <person name="Tice H."/>
            <person name="Cheng J.F."/>
            <person name="Han C."/>
            <person name="Goodwin L."/>
            <person name="Pitluck S."/>
            <person name="Liolios K."/>
            <person name="Pati A."/>
            <person name="Ivanova N."/>
            <person name="Mavromatis K."/>
            <person name="Chen A."/>
            <person name="Palaniappan K."/>
            <person name="Land M."/>
            <person name="Hauser L."/>
            <person name="Chang Y.J."/>
            <person name="Jeffries C.D."/>
            <person name="Detter J.C."/>
            <person name="Brettin T."/>
            <person name="Spring S."/>
            <person name="Rohde M."/>
            <person name="Goker M."/>
            <person name="Woyke T."/>
            <person name="Bristow J."/>
            <person name="Eisen J.A."/>
            <person name="Markowitz V."/>
            <person name="Hugenholtz P."/>
            <person name="Kyrpides N.C."/>
            <person name="Klenk H.P."/>
        </authorList>
    </citation>
    <scope>NUCLEOTIDE SEQUENCE [LARGE SCALE GENOMIC DNA]</scope>
    <source>
        <strain evidence="7">DSM 12809 / NBRC 114555 / N2460</strain>
    </source>
</reference>
<dbReference type="KEGG" id="dap:Dacet_2434"/>
<keyword evidence="1" id="KW-0805">Transcription regulation</keyword>
<dbReference type="InterPro" id="IPR018490">
    <property type="entry name" value="cNMP-bd_dom_sf"/>
</dbReference>
<dbReference type="Gene3D" id="1.10.10.10">
    <property type="entry name" value="Winged helix-like DNA-binding domain superfamily/Winged helix DNA-binding domain"/>
    <property type="match status" value="1"/>
</dbReference>
<evidence type="ECO:0000313" key="6">
    <source>
        <dbReference type="EMBL" id="ADD69195.1"/>
    </source>
</evidence>
<dbReference type="GO" id="GO:0003677">
    <property type="term" value="F:DNA binding"/>
    <property type="evidence" value="ECO:0007669"/>
    <property type="project" value="UniProtKB-KW"/>
</dbReference>
<sequence length="211" mass="23797">MFAFLNDQIKELLLSSASEKTFKKYDFLYMQGDDVSKAFVVSEGWVKISRINENGGECVVRVAAANESVGEDEILSAKQYGFTAQVITPALIYQIPKSAYDMAYKIDKEAVKEAIEQDTQYSVTADNDIVTDPYIAMGRLVEFLMSIGDNRSRKEMIVNLPYDKHLVAARLLMTPETLSRCLKKLKDIGVEIKKNTIFVPDIHKLVKIAVR</sequence>
<evidence type="ECO:0000256" key="2">
    <source>
        <dbReference type="ARBA" id="ARBA00023125"/>
    </source>
</evidence>
<feature type="domain" description="HTH crp-type" evidence="5">
    <location>
        <begin position="134"/>
        <end position="203"/>
    </location>
</feature>